<dbReference type="Proteomes" id="UP000176609">
    <property type="component" value="Unassembled WGS sequence"/>
</dbReference>
<dbReference type="EMBL" id="MFJR01000007">
    <property type="protein sequence ID" value="OGG26865.1"/>
    <property type="molecule type" value="Genomic_DNA"/>
</dbReference>
<protein>
    <submittedName>
        <fullName evidence="1">Uncharacterized protein</fullName>
    </submittedName>
</protein>
<proteinExistence type="predicted"/>
<organism evidence="1 2">
    <name type="scientific">Candidatus Gottesmanbacteria bacterium RIFCSPLOWO2_01_FULL_39_12b</name>
    <dbReference type="NCBI Taxonomy" id="1798388"/>
    <lineage>
        <taxon>Bacteria</taxon>
        <taxon>Candidatus Gottesmaniibacteriota</taxon>
    </lineage>
</organism>
<evidence type="ECO:0000313" key="1">
    <source>
        <dbReference type="EMBL" id="OGG26865.1"/>
    </source>
</evidence>
<evidence type="ECO:0000313" key="2">
    <source>
        <dbReference type="Proteomes" id="UP000176609"/>
    </source>
</evidence>
<dbReference type="AlphaFoldDB" id="A0A1F6AQA4"/>
<name>A0A1F6AQA4_9BACT</name>
<comment type="caution">
    <text evidence="1">The sequence shown here is derived from an EMBL/GenBank/DDBJ whole genome shotgun (WGS) entry which is preliminary data.</text>
</comment>
<reference evidence="1 2" key="1">
    <citation type="journal article" date="2016" name="Nat. Commun.">
        <title>Thousands of microbial genomes shed light on interconnected biogeochemical processes in an aquifer system.</title>
        <authorList>
            <person name="Anantharaman K."/>
            <person name="Brown C.T."/>
            <person name="Hug L.A."/>
            <person name="Sharon I."/>
            <person name="Castelle C.J."/>
            <person name="Probst A.J."/>
            <person name="Thomas B.C."/>
            <person name="Singh A."/>
            <person name="Wilkins M.J."/>
            <person name="Karaoz U."/>
            <person name="Brodie E.L."/>
            <person name="Williams K.H."/>
            <person name="Hubbard S.S."/>
            <person name="Banfield J.F."/>
        </authorList>
    </citation>
    <scope>NUCLEOTIDE SEQUENCE [LARGE SCALE GENOMIC DNA]</scope>
</reference>
<gene>
    <name evidence="1" type="ORF">A2960_01745</name>
</gene>
<accession>A0A1F6AQA4</accession>
<sequence length="112" mass="13621">MNISKLIDIIKRVKAIKMTKHEEYYQRMIDENPEIFSLFMDIHDKYVLDSQQWQTKFNLIGEKVVEIIRDWEKRLCRESERGKFGKFSDKLADKFWVLVRKDFSKIDFVGVR</sequence>